<protein>
    <recommendedName>
        <fullName evidence="6">SHORT-ROOT protein</fullName>
    </recommendedName>
</protein>
<keyword evidence="1" id="KW-0805">Transcription regulation</keyword>
<keyword evidence="5" id="KW-1185">Reference proteome</keyword>
<proteinExistence type="inferred from homology"/>
<comment type="similarity">
    <text evidence="3">Belongs to the GRAS family.</text>
</comment>
<reference evidence="4 5" key="1">
    <citation type="submission" date="2020-08" db="EMBL/GenBank/DDBJ databases">
        <title>Plant Genome Project.</title>
        <authorList>
            <person name="Zhang R.-G."/>
        </authorList>
    </citation>
    <scope>NUCLEOTIDE SEQUENCE [LARGE SCALE GENOMIC DNA]</scope>
    <source>
        <tissue evidence="4">Rhizome</tissue>
    </source>
</reference>
<evidence type="ECO:0000313" key="4">
    <source>
        <dbReference type="EMBL" id="KAG6536037.1"/>
    </source>
</evidence>
<dbReference type="Proteomes" id="UP000734854">
    <property type="component" value="Unassembled WGS sequence"/>
</dbReference>
<name>A0A8J5HY56_ZINOF</name>
<feature type="region of interest" description="SAW" evidence="3">
    <location>
        <begin position="326"/>
        <end position="408"/>
    </location>
</feature>
<dbReference type="EMBL" id="JACMSC010000001">
    <property type="protein sequence ID" value="KAG6536037.1"/>
    <property type="molecule type" value="Genomic_DNA"/>
</dbReference>
<dbReference type="PROSITE" id="PS50985">
    <property type="entry name" value="GRAS"/>
    <property type="match status" value="1"/>
</dbReference>
<dbReference type="Pfam" id="PF03514">
    <property type="entry name" value="GRAS"/>
    <property type="match status" value="1"/>
</dbReference>
<feature type="short sequence motif" description="VHIID" evidence="3">
    <location>
        <begin position="141"/>
        <end position="145"/>
    </location>
</feature>
<dbReference type="AlphaFoldDB" id="A0A8J5HY56"/>
<evidence type="ECO:0000313" key="5">
    <source>
        <dbReference type="Proteomes" id="UP000734854"/>
    </source>
</evidence>
<sequence length="410" mass="45309">MQNPPAPFTSALHLALDPDLFSADPIRPWAADLLRNCARAFSERDSANLQRLLWMLNELASPYGDREQRLAYAFLQALFCCATASGDRCYTTSLAVAERAISFASTRRLALKFQEAAPWTTFGHVAANGALLHALDAVPAIHIVDVSDTFCTQWPTLLEALASRADTDAPRVRLTVVASAASAGVMSEIGVRIEKFARLMGVSLEFRAVVAPASPRFADALRPEELELRDGETVAVNCVSALRRAGTGGSRDAFLRAAAALEPRVVTVVEEEANFAGVGEFAESFEECLRFYGAYFDMLEESFPATSNERLALERESFRSLVGVLACDGRGPDRVDHGERRERGRQWCRRLERCGFQTFGFSDDVVDDLKALLRRYRPGWSLLPAEGEASGMYLTWKEEPVVWSCAWKPK</sequence>
<dbReference type="PANTHER" id="PTHR31636">
    <property type="entry name" value="OSJNBA0084A10.13 PROTEIN-RELATED"/>
    <property type="match status" value="1"/>
</dbReference>
<dbReference type="InterPro" id="IPR005202">
    <property type="entry name" value="TF_GRAS"/>
</dbReference>
<evidence type="ECO:0000256" key="3">
    <source>
        <dbReference type="PROSITE-ProRule" id="PRU01191"/>
    </source>
</evidence>
<accession>A0A8J5HY56</accession>
<comment type="caution">
    <text evidence="4">The sequence shown here is derived from an EMBL/GenBank/DDBJ whole genome shotgun (WGS) entry which is preliminary data.</text>
</comment>
<comment type="caution">
    <text evidence="3">Lacks conserved residue(s) required for the propagation of feature annotation.</text>
</comment>
<dbReference type="OrthoDB" id="1913536at2759"/>
<gene>
    <name evidence="4" type="ORF">ZIOFF_001075</name>
</gene>
<organism evidence="4 5">
    <name type="scientific">Zingiber officinale</name>
    <name type="common">Ginger</name>
    <name type="synonym">Amomum zingiber</name>
    <dbReference type="NCBI Taxonomy" id="94328"/>
    <lineage>
        <taxon>Eukaryota</taxon>
        <taxon>Viridiplantae</taxon>
        <taxon>Streptophyta</taxon>
        <taxon>Embryophyta</taxon>
        <taxon>Tracheophyta</taxon>
        <taxon>Spermatophyta</taxon>
        <taxon>Magnoliopsida</taxon>
        <taxon>Liliopsida</taxon>
        <taxon>Zingiberales</taxon>
        <taxon>Zingiberaceae</taxon>
        <taxon>Zingiber</taxon>
    </lineage>
</organism>
<evidence type="ECO:0000256" key="2">
    <source>
        <dbReference type="ARBA" id="ARBA00023163"/>
    </source>
</evidence>
<keyword evidence="2" id="KW-0804">Transcription</keyword>
<evidence type="ECO:0008006" key="6">
    <source>
        <dbReference type="Google" id="ProtNLM"/>
    </source>
</evidence>
<evidence type="ECO:0000256" key="1">
    <source>
        <dbReference type="ARBA" id="ARBA00023015"/>
    </source>
</evidence>